<dbReference type="AlphaFoldDB" id="A0A1B0ZP11"/>
<evidence type="ECO:0000313" key="6">
    <source>
        <dbReference type="EMBL" id="ANP35885.1"/>
    </source>
</evidence>
<evidence type="ECO:0000313" key="8">
    <source>
        <dbReference type="Proteomes" id="UP000092565"/>
    </source>
</evidence>
<dbReference type="EMBL" id="CP015124">
    <property type="protein sequence ID" value="ANP35885.1"/>
    <property type="molecule type" value="Genomic_DNA"/>
</dbReference>
<feature type="domain" description="HTH lysR-type" evidence="5">
    <location>
        <begin position="3"/>
        <end position="59"/>
    </location>
</feature>
<sequence>MALKIEMLRCFATVAHSGTLTGAAQQLGRTPSAVSMTLKQLEDHLGEPLFETGRKNKLTALGAFVLEQADRELQQFDTTVRAIEGFASARTGRVRVAAVPSVAGSILPQAISSFIARFPGVQIEVWDMESRAIIREVSRDRVDIGIATAGLPDSDAMPALDPPTHTGLHCSNLMSDAFGLICPDGHPLAAPGGPVSWRDIAEQSLIANPLSAGIRTKVAQSLHREALLQGHNVTSLLAMVRAGLGITILPEMTMLLLGSSGLVFRPLADPEARRHIHLLRKADAPLLPVARELERQIQLTAAPFQT</sequence>
<accession>A0A1B0ZP11</accession>
<dbReference type="OrthoDB" id="3252676at2"/>
<evidence type="ECO:0000313" key="7">
    <source>
        <dbReference type="EMBL" id="MDE4165878.1"/>
    </source>
</evidence>
<evidence type="ECO:0000256" key="1">
    <source>
        <dbReference type="ARBA" id="ARBA00009437"/>
    </source>
</evidence>
<organism evidence="6 8">
    <name type="scientific">Phaeobacter gallaeciensis</name>
    <dbReference type="NCBI Taxonomy" id="60890"/>
    <lineage>
        <taxon>Bacteria</taxon>
        <taxon>Pseudomonadati</taxon>
        <taxon>Pseudomonadota</taxon>
        <taxon>Alphaproteobacteria</taxon>
        <taxon>Rhodobacterales</taxon>
        <taxon>Roseobacteraceae</taxon>
        <taxon>Phaeobacter</taxon>
    </lineage>
</organism>
<dbReference type="Gene3D" id="1.10.10.10">
    <property type="entry name" value="Winged helix-like DNA-binding domain superfamily/Winged helix DNA-binding domain"/>
    <property type="match status" value="1"/>
</dbReference>
<reference evidence="6 8" key="1">
    <citation type="submission" date="2016-04" db="EMBL/GenBank/DDBJ databases">
        <authorList>
            <person name="Evans L.H."/>
            <person name="Alamgir A."/>
            <person name="Owens N."/>
            <person name="Weber N.D."/>
            <person name="Virtaneva K."/>
            <person name="Barbian K."/>
            <person name="Babar A."/>
            <person name="Rosenke K."/>
        </authorList>
    </citation>
    <scope>NUCLEOTIDE SEQUENCE [LARGE SCALE GENOMIC DNA]</scope>
    <source>
        <strain evidence="6 8">JL2886</strain>
    </source>
</reference>
<dbReference type="SUPFAM" id="SSF46785">
    <property type="entry name" value="Winged helix' DNA-binding domain"/>
    <property type="match status" value="1"/>
</dbReference>
<dbReference type="PANTHER" id="PTHR30419">
    <property type="entry name" value="HTH-TYPE TRANSCRIPTIONAL REGULATOR YBHD"/>
    <property type="match status" value="1"/>
</dbReference>
<dbReference type="SUPFAM" id="SSF53850">
    <property type="entry name" value="Periplasmic binding protein-like II"/>
    <property type="match status" value="1"/>
</dbReference>
<dbReference type="Pfam" id="PF03466">
    <property type="entry name" value="LysR_substrate"/>
    <property type="match status" value="1"/>
</dbReference>
<dbReference type="PROSITE" id="PS50931">
    <property type="entry name" value="HTH_LYSR"/>
    <property type="match status" value="1"/>
</dbReference>
<dbReference type="InterPro" id="IPR005119">
    <property type="entry name" value="LysR_subst-bd"/>
</dbReference>
<dbReference type="GO" id="GO:0005829">
    <property type="term" value="C:cytosol"/>
    <property type="evidence" value="ECO:0007669"/>
    <property type="project" value="TreeGrafter"/>
</dbReference>
<dbReference type="Proteomes" id="UP001218364">
    <property type="component" value="Unassembled WGS sequence"/>
</dbReference>
<dbReference type="GO" id="GO:0003700">
    <property type="term" value="F:DNA-binding transcription factor activity"/>
    <property type="evidence" value="ECO:0007669"/>
    <property type="project" value="InterPro"/>
</dbReference>
<dbReference type="InterPro" id="IPR036388">
    <property type="entry name" value="WH-like_DNA-bd_sf"/>
</dbReference>
<dbReference type="GO" id="GO:0003677">
    <property type="term" value="F:DNA binding"/>
    <property type="evidence" value="ECO:0007669"/>
    <property type="project" value="UniProtKB-KW"/>
</dbReference>
<dbReference type="InterPro" id="IPR000847">
    <property type="entry name" value="LysR_HTH_N"/>
</dbReference>
<dbReference type="PATRIC" id="fig|60890.4.peg.937"/>
<reference evidence="7 9" key="2">
    <citation type="submission" date="2023-02" db="EMBL/GenBank/DDBJ databases">
        <title>Population genomics of bacteria associated with diatom.</title>
        <authorList>
            <person name="Xie J."/>
            <person name="Wang H."/>
        </authorList>
    </citation>
    <scope>NUCLEOTIDE SEQUENCE [LARGE SCALE GENOMIC DNA]</scope>
    <source>
        <strain evidence="7 9">PT47_8</strain>
    </source>
</reference>
<keyword evidence="8" id="KW-1185">Reference proteome</keyword>
<evidence type="ECO:0000313" key="9">
    <source>
        <dbReference type="Proteomes" id="UP001218364"/>
    </source>
</evidence>
<dbReference type="CDD" id="cd08440">
    <property type="entry name" value="PBP2_LTTR_like_4"/>
    <property type="match status" value="1"/>
</dbReference>
<evidence type="ECO:0000256" key="3">
    <source>
        <dbReference type="ARBA" id="ARBA00023125"/>
    </source>
</evidence>
<dbReference type="Pfam" id="PF00126">
    <property type="entry name" value="HTH_1"/>
    <property type="match status" value="1"/>
</dbReference>
<keyword evidence="4" id="KW-0804">Transcription</keyword>
<name>A0A1B0ZP11_9RHOB</name>
<evidence type="ECO:0000259" key="5">
    <source>
        <dbReference type="PROSITE" id="PS50931"/>
    </source>
</evidence>
<evidence type="ECO:0000256" key="2">
    <source>
        <dbReference type="ARBA" id="ARBA00023015"/>
    </source>
</evidence>
<dbReference type="Proteomes" id="UP000092565">
    <property type="component" value="Chromosome"/>
</dbReference>
<dbReference type="Gene3D" id="3.40.190.10">
    <property type="entry name" value="Periplasmic binding protein-like II"/>
    <property type="match status" value="2"/>
</dbReference>
<evidence type="ECO:0000256" key="4">
    <source>
        <dbReference type="ARBA" id="ARBA00023163"/>
    </source>
</evidence>
<dbReference type="InterPro" id="IPR036390">
    <property type="entry name" value="WH_DNA-bd_sf"/>
</dbReference>
<comment type="similarity">
    <text evidence="1">Belongs to the LysR transcriptional regulatory family.</text>
</comment>
<protein>
    <submittedName>
        <fullName evidence="6">LysR family transcriptional regulator</fullName>
    </submittedName>
</protein>
<dbReference type="RefSeq" id="WP_065270947.1">
    <property type="nucleotide sequence ID" value="NZ_CP015124.1"/>
</dbReference>
<dbReference type="PANTHER" id="PTHR30419:SF8">
    <property type="entry name" value="NITROGEN ASSIMILATION TRANSCRIPTIONAL ACTIVATOR-RELATED"/>
    <property type="match status" value="1"/>
</dbReference>
<dbReference type="InterPro" id="IPR050950">
    <property type="entry name" value="HTH-type_LysR_regulators"/>
</dbReference>
<keyword evidence="2" id="KW-0805">Transcription regulation</keyword>
<keyword evidence="3" id="KW-0238">DNA-binding</keyword>
<dbReference type="EMBL" id="JARCJK010000003">
    <property type="protein sequence ID" value="MDE4165878.1"/>
    <property type="molecule type" value="Genomic_DNA"/>
</dbReference>
<gene>
    <name evidence="6" type="ORF">JL2886_00963</name>
    <name evidence="7" type="ORF">PXK24_09250</name>
</gene>
<proteinExistence type="inferred from homology"/>